<dbReference type="HOGENOM" id="CLU_071454_1_1_9"/>
<dbReference type="eggNOG" id="ENOG50330Z5">
    <property type="taxonomic scope" value="Bacteria"/>
</dbReference>
<keyword evidence="1" id="KW-1133">Transmembrane helix</keyword>
<name>D9RXJ7_THEOJ</name>
<protein>
    <submittedName>
        <fullName evidence="2">Stage III sporulation protein AG</fullName>
    </submittedName>
</protein>
<dbReference type="OrthoDB" id="1634070at2"/>
<dbReference type="AlphaFoldDB" id="D9RXJ7"/>
<evidence type="ECO:0000313" key="2">
    <source>
        <dbReference type="EMBL" id="ADL08071.1"/>
    </source>
</evidence>
<proteinExistence type="predicted"/>
<gene>
    <name evidence="2" type="ordered locus">Toce_1316</name>
</gene>
<feature type="transmembrane region" description="Helical" evidence="1">
    <location>
        <begin position="21"/>
        <end position="43"/>
    </location>
</feature>
<reference evidence="2 3" key="1">
    <citation type="journal article" date="2010" name="Stand. Genomic Sci.">
        <title>Complete genome sequence of Thermosediminibacter oceani type strain (JW/IW-1228P).</title>
        <authorList>
            <person name="Pitluck S."/>
            <person name="Yasawong M."/>
            <person name="Munk C."/>
            <person name="Nolan M."/>
            <person name="Lapidus A."/>
            <person name="Lucas S."/>
            <person name="Glavina Del Rio T."/>
            <person name="Tice H."/>
            <person name="Cheng J.F."/>
            <person name="Bruce D."/>
            <person name="Detter C."/>
            <person name="Tapia R."/>
            <person name="Han C."/>
            <person name="Goodwin L."/>
            <person name="Liolios K."/>
            <person name="Ivanova N."/>
            <person name="Mavromatis K."/>
            <person name="Mikhailova N."/>
            <person name="Pati A."/>
            <person name="Chen A."/>
            <person name="Palaniappan K."/>
            <person name="Land M."/>
            <person name="Hauser L."/>
            <person name="Chang Y.J."/>
            <person name="Jeffries C.D."/>
            <person name="Rohde M."/>
            <person name="Spring S."/>
            <person name="Sikorski J."/>
            <person name="Goker M."/>
            <person name="Woyke T."/>
            <person name="Bristow J."/>
            <person name="Eisen J.A."/>
            <person name="Markowitz V."/>
            <person name="Hugenholtz P."/>
            <person name="Kyrpides N.C."/>
            <person name="Klenk H.P."/>
        </authorList>
    </citation>
    <scope>NUCLEOTIDE SEQUENCE [LARGE SCALE GENOMIC DNA]</scope>
    <source>
        <strain evidence="3">ATCC BAA-1034 / DSM 16646 / JW/IW-1228P</strain>
    </source>
</reference>
<organism evidence="2 3">
    <name type="scientific">Thermosediminibacter oceani (strain ATCC BAA-1034 / DSM 16646 / JW/IW-1228P)</name>
    <dbReference type="NCBI Taxonomy" id="555079"/>
    <lineage>
        <taxon>Bacteria</taxon>
        <taxon>Bacillati</taxon>
        <taxon>Bacillota</taxon>
        <taxon>Clostridia</taxon>
        <taxon>Thermosediminibacterales</taxon>
        <taxon>Thermosediminibacteraceae</taxon>
        <taxon>Thermosediminibacter</taxon>
    </lineage>
</organism>
<keyword evidence="3" id="KW-1185">Reference proteome</keyword>
<keyword evidence="1" id="KW-0472">Membrane</keyword>
<dbReference type="KEGG" id="toc:Toce_1316"/>
<evidence type="ECO:0000313" key="3">
    <source>
        <dbReference type="Proteomes" id="UP000000272"/>
    </source>
</evidence>
<sequence>MEGEIKLKNLLDLFKKNKNKSISTLIILGLVGFFLLTLGKISIQGDYSHKSVDGSTTDIKIPTDQPFIQQDIEKKLEQILAQVEGVGRVKVMLTLETENQVEPAFNTVDNKRVTEENDSEGGTRTITEVQVNKQVVLLNKGGEDEPLLVKKMMPAIKGVLIVADGGESSETVERITQATSTLLGVPVYKIKVLPYSKN</sequence>
<dbReference type="RefSeq" id="WP_013276105.1">
    <property type="nucleotide sequence ID" value="NC_014377.1"/>
</dbReference>
<dbReference type="Proteomes" id="UP000000272">
    <property type="component" value="Chromosome"/>
</dbReference>
<accession>D9RXJ7</accession>
<keyword evidence="1" id="KW-0812">Transmembrane</keyword>
<dbReference type="STRING" id="555079.Toce_1316"/>
<dbReference type="EMBL" id="CP002131">
    <property type="protein sequence ID" value="ADL08071.1"/>
    <property type="molecule type" value="Genomic_DNA"/>
</dbReference>
<evidence type="ECO:0000256" key="1">
    <source>
        <dbReference type="SAM" id="Phobius"/>
    </source>
</evidence>